<evidence type="ECO:0000256" key="1">
    <source>
        <dbReference type="SAM" id="Phobius"/>
    </source>
</evidence>
<reference evidence="3" key="1">
    <citation type="journal article" date="2019" name="Int. J. Syst. Evol. Microbiol.">
        <title>The Global Catalogue of Microorganisms (GCM) 10K type strain sequencing project: providing services to taxonomists for standard genome sequencing and annotation.</title>
        <authorList>
            <consortium name="The Broad Institute Genomics Platform"/>
            <consortium name="The Broad Institute Genome Sequencing Center for Infectious Disease"/>
            <person name="Wu L."/>
            <person name="Ma J."/>
        </authorList>
    </citation>
    <scope>NUCLEOTIDE SEQUENCE [LARGE SCALE GENOMIC DNA]</scope>
    <source>
        <strain evidence="3">NBRC 103632</strain>
    </source>
</reference>
<evidence type="ECO:0000313" key="3">
    <source>
        <dbReference type="Proteomes" id="UP001157440"/>
    </source>
</evidence>
<keyword evidence="1" id="KW-1133">Transmembrane helix</keyword>
<dbReference type="AlphaFoldDB" id="A0AA37TCM9"/>
<evidence type="ECO:0008006" key="4">
    <source>
        <dbReference type="Google" id="ProtNLM"/>
    </source>
</evidence>
<keyword evidence="3" id="KW-1185">Reference proteome</keyword>
<accession>A0AA37TCM9</accession>
<keyword evidence="1" id="KW-0812">Transmembrane</keyword>
<name>A0AA37TCM9_9HYPH</name>
<comment type="caution">
    <text evidence="2">The sequence shown here is derived from an EMBL/GenBank/DDBJ whole genome shotgun (WGS) entry which is preliminary data.</text>
</comment>
<feature type="transmembrane region" description="Helical" evidence="1">
    <location>
        <begin position="48"/>
        <end position="69"/>
    </location>
</feature>
<keyword evidence="1" id="KW-0472">Membrane</keyword>
<gene>
    <name evidence="2" type="ORF">GCM10007890_29620</name>
</gene>
<proteinExistence type="predicted"/>
<feature type="transmembrane region" description="Helical" evidence="1">
    <location>
        <begin position="76"/>
        <end position="97"/>
    </location>
</feature>
<evidence type="ECO:0000313" key="2">
    <source>
        <dbReference type="EMBL" id="GLS70949.1"/>
    </source>
</evidence>
<sequence length="103" mass="10138">MSARATPKLADRMAVGGRLLLAALGGYAVAALATALLAVSLPGPKAEAVSAATLVSFAIMAAAIIWVFAARTLARAALVLAITASGMICALWLAGAFSAGVPT</sequence>
<dbReference type="RefSeq" id="WP_238197492.1">
    <property type="nucleotide sequence ID" value="NZ_BPQZ01000019.1"/>
</dbReference>
<protein>
    <recommendedName>
        <fullName evidence="4">Iron transporter</fullName>
    </recommendedName>
</protein>
<dbReference type="Proteomes" id="UP001157440">
    <property type="component" value="Unassembled WGS sequence"/>
</dbReference>
<organism evidence="2 3">
    <name type="scientific">Methylobacterium tardum</name>
    <dbReference type="NCBI Taxonomy" id="374432"/>
    <lineage>
        <taxon>Bacteria</taxon>
        <taxon>Pseudomonadati</taxon>
        <taxon>Pseudomonadota</taxon>
        <taxon>Alphaproteobacteria</taxon>
        <taxon>Hyphomicrobiales</taxon>
        <taxon>Methylobacteriaceae</taxon>
        <taxon>Methylobacterium</taxon>
    </lineage>
</organism>
<dbReference type="EMBL" id="BSPL01000017">
    <property type="protein sequence ID" value="GLS70949.1"/>
    <property type="molecule type" value="Genomic_DNA"/>
</dbReference>